<keyword evidence="1" id="KW-1133">Transmembrane helix</keyword>
<dbReference type="Proteomes" id="UP000011560">
    <property type="component" value="Unassembled WGS sequence"/>
</dbReference>
<keyword evidence="1" id="KW-0812">Transmembrane</keyword>
<reference evidence="2 3" key="1">
    <citation type="journal article" date="2014" name="PLoS Genet.">
        <title>Phylogenetically driven sequencing of extremely halophilic archaea reveals strategies for static and dynamic osmo-response.</title>
        <authorList>
            <person name="Becker E.A."/>
            <person name="Seitzer P.M."/>
            <person name="Tritt A."/>
            <person name="Larsen D."/>
            <person name="Krusor M."/>
            <person name="Yao A.I."/>
            <person name="Wu D."/>
            <person name="Madern D."/>
            <person name="Eisen J.A."/>
            <person name="Darling A.E."/>
            <person name="Facciotti M.T."/>
        </authorList>
    </citation>
    <scope>NUCLEOTIDE SEQUENCE [LARGE SCALE GENOMIC DNA]</scope>
    <source>
        <strain evidence="2 3">JCM 14624</strain>
    </source>
</reference>
<accession>M0BM78</accession>
<keyword evidence="2" id="KW-0282">Flagellum</keyword>
<sequence length="149" mass="15961">MGFSSSAAVVILFLGVLIAIGMVFPVMETAYERQSAAIEERDDRALEVRNTAIEVDGAYDSGTDTLTVNVTNTGSTTLTVEHVDLLVDGQFITGWNESDRSVEGDSARTLVQPGELLELTIDRNTEPNRLKVITGNGVAKTVTEVTNVG</sequence>
<evidence type="ECO:0000256" key="1">
    <source>
        <dbReference type="SAM" id="Phobius"/>
    </source>
</evidence>
<dbReference type="GO" id="GO:0097588">
    <property type="term" value="P:archaeal or bacterial-type flagellum-dependent cell motility"/>
    <property type="evidence" value="ECO:0007669"/>
    <property type="project" value="InterPro"/>
</dbReference>
<comment type="caution">
    <text evidence="2">The sequence shown here is derived from an EMBL/GenBank/DDBJ whole genome shotgun (WGS) entry which is preliminary data.</text>
</comment>
<keyword evidence="3" id="KW-1185">Reference proteome</keyword>
<evidence type="ECO:0000313" key="3">
    <source>
        <dbReference type="Proteomes" id="UP000011560"/>
    </source>
</evidence>
<gene>
    <name evidence="2" type="ORF">C479_06057</name>
</gene>
<name>M0BM78_9EURY</name>
<organism evidence="2 3">
    <name type="scientific">Halovivax asiaticus JCM 14624</name>
    <dbReference type="NCBI Taxonomy" id="1227490"/>
    <lineage>
        <taxon>Archaea</taxon>
        <taxon>Methanobacteriati</taxon>
        <taxon>Methanobacteriota</taxon>
        <taxon>Stenosarchaea group</taxon>
        <taxon>Halobacteria</taxon>
        <taxon>Halobacteriales</taxon>
        <taxon>Natrialbaceae</taxon>
        <taxon>Halovivax</taxon>
    </lineage>
</organism>
<dbReference type="PATRIC" id="fig|1227490.4.peg.1229"/>
<dbReference type="EMBL" id="AOIQ01000010">
    <property type="protein sequence ID" value="ELZ11986.1"/>
    <property type="molecule type" value="Genomic_DNA"/>
</dbReference>
<dbReference type="PANTHER" id="PTHR42200">
    <property type="entry name" value="ARCHAEAL FLAGELLA-RELATED PROTEIN F-RELATED"/>
    <property type="match status" value="1"/>
</dbReference>
<dbReference type="OrthoDB" id="62189at2157"/>
<protein>
    <submittedName>
        <fullName evidence="2">Flagellin</fullName>
    </submittedName>
</protein>
<dbReference type="PANTHER" id="PTHR42200:SF2">
    <property type="entry name" value="ARCHAEAL FLAGELLA-RELATED PROTEIN F"/>
    <property type="match status" value="1"/>
</dbReference>
<evidence type="ECO:0000313" key="2">
    <source>
        <dbReference type="EMBL" id="ELZ11986.1"/>
    </source>
</evidence>
<dbReference type="Pfam" id="PF01917">
    <property type="entry name" value="Flagellin_arch-type"/>
    <property type="match status" value="1"/>
</dbReference>
<dbReference type="AlphaFoldDB" id="M0BM78"/>
<keyword evidence="1" id="KW-0472">Membrane</keyword>
<dbReference type="InterPro" id="IPR002774">
    <property type="entry name" value="Flagellin_arc-type"/>
</dbReference>
<keyword evidence="2" id="KW-0969">Cilium</keyword>
<dbReference type="GO" id="GO:0005198">
    <property type="term" value="F:structural molecule activity"/>
    <property type="evidence" value="ECO:0007669"/>
    <property type="project" value="InterPro"/>
</dbReference>
<dbReference type="RefSeq" id="WP_007699380.1">
    <property type="nucleotide sequence ID" value="NZ_AOIQ01000010.1"/>
</dbReference>
<dbReference type="STRING" id="1227490.C479_06057"/>
<feature type="transmembrane region" description="Helical" evidence="1">
    <location>
        <begin position="6"/>
        <end position="27"/>
    </location>
</feature>
<proteinExistence type="predicted"/>
<keyword evidence="2" id="KW-0966">Cell projection</keyword>